<dbReference type="Pfam" id="PF01850">
    <property type="entry name" value="PIN"/>
    <property type="match status" value="1"/>
</dbReference>
<dbReference type="SUPFAM" id="SSF88723">
    <property type="entry name" value="PIN domain-like"/>
    <property type="match status" value="1"/>
</dbReference>
<reference evidence="9 10" key="1">
    <citation type="submission" date="2023-12" db="EMBL/GenBank/DDBJ databases">
        <title>Baltic Sea Cyanobacteria.</title>
        <authorList>
            <person name="Delbaje E."/>
            <person name="Fewer D.P."/>
            <person name="Shishido T.K."/>
        </authorList>
    </citation>
    <scope>NUCLEOTIDE SEQUENCE [LARGE SCALE GENOMIC DNA]</scope>
    <source>
        <strain evidence="9 10">CCNP 1315</strain>
    </source>
</reference>
<accession>A0ABU5TVT1</accession>
<dbReference type="RefSeq" id="WP_323275788.1">
    <property type="nucleotide sequence ID" value="NZ_JAYGHT010000018.1"/>
</dbReference>
<organism evidence="9 10">
    <name type="scientific">Limnoraphis robusta CCNP1315</name>
    <dbReference type="NCBI Taxonomy" id="3110306"/>
    <lineage>
        <taxon>Bacteria</taxon>
        <taxon>Bacillati</taxon>
        <taxon>Cyanobacteriota</taxon>
        <taxon>Cyanophyceae</taxon>
        <taxon>Oscillatoriophycideae</taxon>
        <taxon>Oscillatoriales</taxon>
        <taxon>Sirenicapillariaceae</taxon>
        <taxon>Limnoraphis</taxon>
    </lineage>
</organism>
<protein>
    <submittedName>
        <fullName evidence="9">Type II toxin-antitoxin system VapC family toxin</fullName>
    </submittedName>
</protein>
<sequence>MTESLLVLDTNICLYYLGGRLVDPLPLGQYFVSIITEMELLSYPHLSTDEEKQIQIFLNHLIVIGIENEIKQLAISFRKNYKIKLPDALIAATARFLDATLLTNDQKLTNLTEIKTQSLAII</sequence>
<comment type="caution">
    <text evidence="9">The sequence shown here is derived from an EMBL/GenBank/DDBJ whole genome shotgun (WGS) entry which is preliminary data.</text>
</comment>
<evidence type="ECO:0000256" key="1">
    <source>
        <dbReference type="ARBA" id="ARBA00001946"/>
    </source>
</evidence>
<dbReference type="PANTHER" id="PTHR33653">
    <property type="entry name" value="RIBONUCLEASE VAPC2"/>
    <property type="match status" value="1"/>
</dbReference>
<dbReference type="Gene3D" id="3.40.50.1010">
    <property type="entry name" value="5'-nuclease"/>
    <property type="match status" value="1"/>
</dbReference>
<dbReference type="Proteomes" id="UP001301728">
    <property type="component" value="Unassembled WGS sequence"/>
</dbReference>
<name>A0ABU5TVT1_9CYAN</name>
<keyword evidence="3" id="KW-0540">Nuclease</keyword>
<keyword evidence="6" id="KW-0460">Magnesium</keyword>
<evidence type="ECO:0000256" key="6">
    <source>
        <dbReference type="ARBA" id="ARBA00022842"/>
    </source>
</evidence>
<keyword evidence="5" id="KW-0378">Hydrolase</keyword>
<evidence type="ECO:0000256" key="4">
    <source>
        <dbReference type="ARBA" id="ARBA00022723"/>
    </source>
</evidence>
<feature type="domain" description="PIN" evidence="8">
    <location>
        <begin position="7"/>
        <end position="111"/>
    </location>
</feature>
<comment type="similarity">
    <text evidence="7">Belongs to the PINc/VapC protein family.</text>
</comment>
<keyword evidence="4" id="KW-0479">Metal-binding</keyword>
<dbReference type="InterPro" id="IPR029060">
    <property type="entry name" value="PIN-like_dom_sf"/>
</dbReference>
<evidence type="ECO:0000313" key="10">
    <source>
        <dbReference type="Proteomes" id="UP001301728"/>
    </source>
</evidence>
<evidence type="ECO:0000256" key="3">
    <source>
        <dbReference type="ARBA" id="ARBA00022722"/>
    </source>
</evidence>
<comment type="cofactor">
    <cofactor evidence="1">
        <name>Mg(2+)</name>
        <dbReference type="ChEBI" id="CHEBI:18420"/>
    </cofactor>
</comment>
<evidence type="ECO:0000259" key="8">
    <source>
        <dbReference type="Pfam" id="PF01850"/>
    </source>
</evidence>
<dbReference type="InterPro" id="IPR050556">
    <property type="entry name" value="Type_II_TA_system_RNase"/>
</dbReference>
<dbReference type="InterPro" id="IPR002716">
    <property type="entry name" value="PIN_dom"/>
</dbReference>
<evidence type="ECO:0000256" key="7">
    <source>
        <dbReference type="ARBA" id="ARBA00038093"/>
    </source>
</evidence>
<evidence type="ECO:0000256" key="5">
    <source>
        <dbReference type="ARBA" id="ARBA00022801"/>
    </source>
</evidence>
<dbReference type="CDD" id="cd18738">
    <property type="entry name" value="PIN_VapC4-5_FitB-like"/>
    <property type="match status" value="1"/>
</dbReference>
<dbReference type="PANTHER" id="PTHR33653:SF1">
    <property type="entry name" value="RIBONUCLEASE VAPC2"/>
    <property type="match status" value="1"/>
</dbReference>
<dbReference type="EMBL" id="JAYGHT010000018">
    <property type="protein sequence ID" value="MEA5518929.1"/>
    <property type="molecule type" value="Genomic_DNA"/>
</dbReference>
<keyword evidence="10" id="KW-1185">Reference proteome</keyword>
<gene>
    <name evidence="9" type="ORF">VB854_08210</name>
</gene>
<evidence type="ECO:0000313" key="9">
    <source>
        <dbReference type="EMBL" id="MEA5518929.1"/>
    </source>
</evidence>
<proteinExistence type="inferred from homology"/>
<keyword evidence="2" id="KW-1277">Toxin-antitoxin system</keyword>
<evidence type="ECO:0000256" key="2">
    <source>
        <dbReference type="ARBA" id="ARBA00022649"/>
    </source>
</evidence>